<accession>A0ACC2BSR0</accession>
<organism evidence="1 2">
    <name type="scientific">Diphasiastrum complanatum</name>
    <name type="common">Issler's clubmoss</name>
    <name type="synonym">Lycopodium complanatum</name>
    <dbReference type="NCBI Taxonomy" id="34168"/>
    <lineage>
        <taxon>Eukaryota</taxon>
        <taxon>Viridiplantae</taxon>
        <taxon>Streptophyta</taxon>
        <taxon>Embryophyta</taxon>
        <taxon>Tracheophyta</taxon>
        <taxon>Lycopodiopsida</taxon>
        <taxon>Lycopodiales</taxon>
        <taxon>Lycopodiaceae</taxon>
        <taxon>Lycopodioideae</taxon>
        <taxon>Diphasiastrum</taxon>
    </lineage>
</organism>
<evidence type="ECO:0000313" key="1">
    <source>
        <dbReference type="EMBL" id="KAJ7532803.1"/>
    </source>
</evidence>
<evidence type="ECO:0000313" key="2">
    <source>
        <dbReference type="Proteomes" id="UP001162992"/>
    </source>
</evidence>
<reference evidence="2" key="1">
    <citation type="journal article" date="2024" name="Proc. Natl. Acad. Sci. U.S.A.">
        <title>Extraordinary preservation of gene collinearity over three hundred million years revealed in homosporous lycophytes.</title>
        <authorList>
            <person name="Li C."/>
            <person name="Wickell D."/>
            <person name="Kuo L.Y."/>
            <person name="Chen X."/>
            <person name="Nie B."/>
            <person name="Liao X."/>
            <person name="Peng D."/>
            <person name="Ji J."/>
            <person name="Jenkins J."/>
            <person name="Williams M."/>
            <person name="Shu S."/>
            <person name="Plott C."/>
            <person name="Barry K."/>
            <person name="Rajasekar S."/>
            <person name="Grimwood J."/>
            <person name="Han X."/>
            <person name="Sun S."/>
            <person name="Hou Z."/>
            <person name="He W."/>
            <person name="Dai G."/>
            <person name="Sun C."/>
            <person name="Schmutz J."/>
            <person name="Leebens-Mack J.H."/>
            <person name="Li F.W."/>
            <person name="Wang L."/>
        </authorList>
    </citation>
    <scope>NUCLEOTIDE SEQUENCE [LARGE SCALE GENOMIC DNA]</scope>
    <source>
        <strain evidence="2">cv. PW_Plant_1</strain>
    </source>
</reference>
<proteinExistence type="predicted"/>
<comment type="caution">
    <text evidence="1">The sequence shown here is derived from an EMBL/GenBank/DDBJ whole genome shotgun (WGS) entry which is preliminary data.</text>
</comment>
<dbReference type="EMBL" id="CM055104">
    <property type="protein sequence ID" value="KAJ7532803.1"/>
    <property type="molecule type" value="Genomic_DNA"/>
</dbReference>
<dbReference type="Proteomes" id="UP001162992">
    <property type="component" value="Chromosome 13"/>
</dbReference>
<protein>
    <submittedName>
        <fullName evidence="1">Uncharacterized protein</fullName>
    </submittedName>
</protein>
<keyword evidence="2" id="KW-1185">Reference proteome</keyword>
<name>A0ACC2BSR0_DIPCM</name>
<sequence length="303" mass="34356">MEFPTPTLSFQVTTLLGTISACSFQPFCFTTPVKNFAPLSLAESAPYLPTEQRFDSLRLCEMQASQLHMFSLSNSKHEYYTCKSIFRKSMNCVPSSRRICFCLKFFSPKKRKTEINKPYRLRSSPAQKFVTPRLRQDKVYKSVVCSAFDVGNTINLSVDNSLRKEDSESWSRSLQHVVKLGLSIEEAEKILSKAFGYTNSIYWGQEKAKVVPDPEVVLAILDYLRGLAFSNADLLSLLKKFPELLGCSLENDLKSNVGILERTWGASGSMLKNLILRKPHVLGYNIDCKGDCMAECTRCWARF</sequence>
<gene>
    <name evidence="1" type="ORF">O6H91_13G020700</name>
</gene>